<name>A0A5B7DYI9_PORTR</name>
<organism evidence="1 2">
    <name type="scientific">Portunus trituberculatus</name>
    <name type="common">Swimming crab</name>
    <name type="synonym">Neptunus trituberculatus</name>
    <dbReference type="NCBI Taxonomy" id="210409"/>
    <lineage>
        <taxon>Eukaryota</taxon>
        <taxon>Metazoa</taxon>
        <taxon>Ecdysozoa</taxon>
        <taxon>Arthropoda</taxon>
        <taxon>Crustacea</taxon>
        <taxon>Multicrustacea</taxon>
        <taxon>Malacostraca</taxon>
        <taxon>Eumalacostraca</taxon>
        <taxon>Eucarida</taxon>
        <taxon>Decapoda</taxon>
        <taxon>Pleocyemata</taxon>
        <taxon>Brachyura</taxon>
        <taxon>Eubrachyura</taxon>
        <taxon>Portunoidea</taxon>
        <taxon>Portunidae</taxon>
        <taxon>Portuninae</taxon>
        <taxon>Portunus</taxon>
    </lineage>
</organism>
<accession>A0A5B7DYI9</accession>
<comment type="caution">
    <text evidence="1">The sequence shown here is derived from an EMBL/GenBank/DDBJ whole genome shotgun (WGS) entry which is preliminary data.</text>
</comment>
<evidence type="ECO:0000313" key="2">
    <source>
        <dbReference type="Proteomes" id="UP000324222"/>
    </source>
</evidence>
<dbReference type="PROSITE" id="PS51257">
    <property type="entry name" value="PROKAR_LIPOPROTEIN"/>
    <property type="match status" value="1"/>
</dbReference>
<proteinExistence type="predicted"/>
<keyword evidence="2" id="KW-1185">Reference proteome</keyword>
<dbReference type="EMBL" id="VSRR010001566">
    <property type="protein sequence ID" value="MPC26179.1"/>
    <property type="molecule type" value="Genomic_DNA"/>
</dbReference>
<gene>
    <name evidence="1" type="ORF">E2C01_019313</name>
</gene>
<reference evidence="1 2" key="1">
    <citation type="submission" date="2019-05" db="EMBL/GenBank/DDBJ databases">
        <title>Another draft genome of Portunus trituberculatus and its Hox gene families provides insights of decapod evolution.</title>
        <authorList>
            <person name="Jeong J.-H."/>
            <person name="Song I."/>
            <person name="Kim S."/>
            <person name="Choi T."/>
            <person name="Kim D."/>
            <person name="Ryu S."/>
            <person name="Kim W."/>
        </authorList>
    </citation>
    <scope>NUCLEOTIDE SEQUENCE [LARGE SCALE GENOMIC DNA]</scope>
    <source>
        <tissue evidence="1">Muscle</tissue>
    </source>
</reference>
<protein>
    <submittedName>
        <fullName evidence="1">Uncharacterized protein</fullName>
    </submittedName>
</protein>
<evidence type="ECO:0000313" key="1">
    <source>
        <dbReference type="EMBL" id="MPC26179.1"/>
    </source>
</evidence>
<dbReference type="Proteomes" id="UP000324222">
    <property type="component" value="Unassembled WGS sequence"/>
</dbReference>
<sequence>MCLRIHFLARADERTQLFFFFFYNVAASCRGWRRSASRDAVSLREEPPRGLAAGGRTVGVED</sequence>
<dbReference type="AlphaFoldDB" id="A0A5B7DYI9"/>